<geneLocation type="plasmid" evidence="1 2">
    <name>IRBL74_p</name>
</geneLocation>
<sequence length="156" mass="16852">MADNGFIKQLSDLNGVLVGTQLGSSTDAVARQMNDELKAAGGKGFSDLRLFQSYPDTAFNLSSGQVDAIVVPNISAAEFMKTTPDAFKVTFSYGKPAYLSWVTRPEDKTLLEALNGTITRLVKSGQIAEMQKKWVGLESGTPEDGYLPDNAVQLKQ</sequence>
<proteinExistence type="predicted"/>
<dbReference type="AlphaFoldDB" id="U4QIB0"/>
<evidence type="ECO:0000313" key="1">
    <source>
        <dbReference type="EMBL" id="CDI12126.1"/>
    </source>
</evidence>
<dbReference type="HOGENOM" id="CLU_019602_10_0_5"/>
<evidence type="ECO:0000313" key="2">
    <source>
        <dbReference type="Proteomes" id="UP000016944"/>
    </source>
</evidence>
<dbReference type="Proteomes" id="UP000016944">
    <property type="component" value="Plasmid IRBL74_p"/>
</dbReference>
<protein>
    <submittedName>
        <fullName evidence="1">Amino acid ABC transporter, substrate-binding protein</fullName>
    </submittedName>
</protein>
<accession>U4QIB0</accession>
<organism evidence="1 2">
    <name type="scientific">Agrobacterium pusense</name>
    <dbReference type="NCBI Taxonomy" id="648995"/>
    <lineage>
        <taxon>Bacteria</taxon>
        <taxon>Pseudomonadati</taxon>
        <taxon>Pseudomonadota</taxon>
        <taxon>Alphaproteobacteria</taxon>
        <taxon>Hyphomicrobiales</taxon>
        <taxon>Rhizobiaceae</taxon>
        <taxon>Rhizobium/Agrobacterium group</taxon>
        <taxon>Agrobacterium</taxon>
    </lineage>
</organism>
<dbReference type="PATRIC" id="fig|424182.3.peg.5118"/>
<dbReference type="KEGG" id="rir:BN877_p0404"/>
<reference evidence="1 2" key="1">
    <citation type="journal article" date="2013" name="Genome Announc.">
        <title>Complete Genome Sequence of the Sesbania Symbiont and Rice Growth-Promoting Endophyte Rhizobium sp. Strain IRBG74.</title>
        <authorList>
            <person name="Crook M.B."/>
            <person name="Mitra S."/>
            <person name="Ane J.M."/>
            <person name="Sadowsky M.J."/>
            <person name="Gyaneshwar P."/>
        </authorList>
    </citation>
    <scope>NUCLEOTIDE SEQUENCE [LARGE SCALE GENOMIC DNA]</scope>
    <source>
        <strain evidence="1 2">IRBG74</strain>
        <plasmid evidence="2">IRBL74_p</plasmid>
    </source>
</reference>
<keyword evidence="1" id="KW-0614">Plasmid</keyword>
<dbReference type="SUPFAM" id="SSF53850">
    <property type="entry name" value="Periplasmic binding protein-like II"/>
    <property type="match status" value="1"/>
</dbReference>
<dbReference type="EMBL" id="HG518324">
    <property type="protein sequence ID" value="CDI12126.1"/>
    <property type="molecule type" value="Genomic_DNA"/>
</dbReference>
<gene>
    <name evidence="1" type="ORF">BN877_p0404</name>
</gene>
<name>U4QIB0_9HYPH</name>
<dbReference type="Gene3D" id="3.40.190.10">
    <property type="entry name" value="Periplasmic binding protein-like II"/>
    <property type="match status" value="2"/>
</dbReference>